<evidence type="ECO:0000259" key="12">
    <source>
        <dbReference type="Pfam" id="PF01408"/>
    </source>
</evidence>
<evidence type="ECO:0000256" key="11">
    <source>
        <dbReference type="SAM" id="MobiDB-lite"/>
    </source>
</evidence>
<evidence type="ECO:0000256" key="6">
    <source>
        <dbReference type="ARBA" id="ARBA00022777"/>
    </source>
</evidence>
<dbReference type="NCBIfam" id="TIGR01313">
    <property type="entry name" value="therm_gnt_kin"/>
    <property type="match status" value="1"/>
</dbReference>
<dbReference type="AlphaFoldDB" id="A0A8I0S8Y9"/>
<feature type="compositionally biased region" description="Low complexity" evidence="11">
    <location>
        <begin position="203"/>
        <end position="223"/>
    </location>
</feature>
<comment type="catalytic activity">
    <reaction evidence="10">
        <text>D-gluconate + ATP = 6-phospho-D-gluconate + ADP + H(+)</text>
        <dbReference type="Rhea" id="RHEA:19433"/>
        <dbReference type="ChEBI" id="CHEBI:15378"/>
        <dbReference type="ChEBI" id="CHEBI:18391"/>
        <dbReference type="ChEBI" id="CHEBI:30616"/>
        <dbReference type="ChEBI" id="CHEBI:58759"/>
        <dbReference type="ChEBI" id="CHEBI:456216"/>
        <dbReference type="EC" id="2.7.1.12"/>
    </reaction>
</comment>
<evidence type="ECO:0000256" key="4">
    <source>
        <dbReference type="ARBA" id="ARBA00022679"/>
    </source>
</evidence>
<dbReference type="InterPro" id="IPR027417">
    <property type="entry name" value="P-loop_NTPase"/>
</dbReference>
<keyword evidence="9" id="KW-0311">Gluconate utilization</keyword>
<accession>A0A8I0S8Y9</accession>
<sequence>MDGRTHTAREEFLTEPQGVIRIDAVRPFPPVIVMGVSGSGKSTVGEILAQDAGVPFIDGDDLHPEANRRKMAEGHALDDDDRRPWLERVGLELAGRPEGGPVVACSALKRSYRDVLRAAAPEAVFVHLAGDHELLAERLGSREGHFMPSSLLASQLRTLEPLGDDEHGITLDITDDPVALADAAVRELLPGGRTASPGRVDDAPATATEPAAAVPDADVPALVREARSDADVPRAGVDPSADASADAPRHAADVPPDAAPAAEPSAAVRAADAAPAAATGDGAPAASVHEPIRVAIVGCGVIGTHHARVLAEHPEFRVAALVDVTAATADELADVVVDELRAERPRVFAHLGDMIRADAAELVVICTPSGLHIGLAEEALAAGLHVVIEKPLDVDLARGRRIAELAREAAERGILSTVISQHRFNPSSVIVDRAVRSGRLGRLTTAVASAPWWRSQGFYDSGHWRGTWDLDGGGALMNQGVHTLDLLVSYLGRPVEVYAQTALLAHDGIEVEDVAVAVIRFASGALATLQATTAGYPGLDTRVQVQGTRGSAVIEAGSLTYFHAAPESGVPAQADVRNDAELEIHAADLPRSPRLDNTYLEGHYRQYDDIADALRTGRPAGVTVDDAFLSLATVVSVYVSATLGTPVAFEDVVDGVHDGLRLRVGQSTPPAPGSPSPAAAGDASTGDPSVR</sequence>
<dbReference type="FunFam" id="3.40.50.300:FF:000522">
    <property type="entry name" value="Gluconokinase"/>
    <property type="match status" value="1"/>
</dbReference>
<evidence type="ECO:0000256" key="3">
    <source>
        <dbReference type="ARBA" id="ARBA00012054"/>
    </source>
</evidence>
<dbReference type="SUPFAM" id="SSF51735">
    <property type="entry name" value="NAD(P)-binding Rossmann-fold domains"/>
    <property type="match status" value="1"/>
</dbReference>
<protein>
    <recommendedName>
        <fullName evidence="3">gluconokinase</fullName>
        <ecNumber evidence="3">2.7.1.12</ecNumber>
    </recommendedName>
</protein>
<dbReference type="InterPro" id="IPR006001">
    <property type="entry name" value="Therm_gnt_kin"/>
</dbReference>
<dbReference type="Pfam" id="PF22725">
    <property type="entry name" value="GFO_IDH_MocA_C3"/>
    <property type="match status" value="1"/>
</dbReference>
<reference evidence="14 15" key="1">
    <citation type="submission" date="2020-10" db="EMBL/GenBank/DDBJ databases">
        <title>Draft genome sequences of plant-associated actinobacteria.</title>
        <authorList>
            <person name="Tarlachkov S.V."/>
            <person name="Starodumova I.P."/>
            <person name="Dorofeeva L.V."/>
            <person name="Prisyazhnaya N.V."/>
            <person name="Roubtsova T.V."/>
            <person name="Chizhov V.N."/>
            <person name="Nadler S.A."/>
            <person name="Subbotin S.A."/>
            <person name="Evtushenko L.I."/>
        </authorList>
    </citation>
    <scope>NUCLEOTIDE SEQUENCE [LARGE SCALE GENOMIC DNA]</scope>
    <source>
        <strain evidence="14 15">VKM Ac-2886</strain>
    </source>
</reference>
<keyword evidence="7" id="KW-0067">ATP-binding</keyword>
<dbReference type="GO" id="GO:0005524">
    <property type="term" value="F:ATP binding"/>
    <property type="evidence" value="ECO:0007669"/>
    <property type="project" value="UniProtKB-KW"/>
</dbReference>
<evidence type="ECO:0000256" key="10">
    <source>
        <dbReference type="ARBA" id="ARBA00048090"/>
    </source>
</evidence>
<dbReference type="EC" id="2.7.1.12" evidence="3"/>
<feature type="compositionally biased region" description="Low complexity" evidence="11">
    <location>
        <begin position="676"/>
        <end position="691"/>
    </location>
</feature>
<dbReference type="Pfam" id="PF01202">
    <property type="entry name" value="SKI"/>
    <property type="match status" value="1"/>
</dbReference>
<comment type="similarity">
    <text evidence="2">Belongs to the gluconokinase GntK/GntV family.</text>
</comment>
<dbReference type="EMBL" id="JADKRP010000004">
    <property type="protein sequence ID" value="MBF4632319.1"/>
    <property type="molecule type" value="Genomic_DNA"/>
</dbReference>
<evidence type="ECO:0000256" key="2">
    <source>
        <dbReference type="ARBA" id="ARBA00008420"/>
    </source>
</evidence>
<evidence type="ECO:0000313" key="14">
    <source>
        <dbReference type="EMBL" id="MBF4632319.1"/>
    </source>
</evidence>
<evidence type="ECO:0000313" key="15">
    <source>
        <dbReference type="Proteomes" id="UP000634579"/>
    </source>
</evidence>
<dbReference type="InterPro" id="IPR055170">
    <property type="entry name" value="GFO_IDH_MocA-like_dom"/>
</dbReference>
<dbReference type="InterPro" id="IPR000683">
    <property type="entry name" value="Gfo/Idh/MocA-like_OxRdtase_N"/>
</dbReference>
<dbReference type="InterPro" id="IPR031322">
    <property type="entry name" value="Shikimate/glucono_kinase"/>
</dbReference>
<keyword evidence="4" id="KW-0808">Transferase</keyword>
<comment type="pathway">
    <text evidence="1">Carbohydrate acid metabolism.</text>
</comment>
<dbReference type="RefSeq" id="WP_194675950.1">
    <property type="nucleotide sequence ID" value="NZ_JADKRP010000004.1"/>
</dbReference>
<keyword evidence="8" id="KW-0520">NAD</keyword>
<keyword evidence="15" id="KW-1185">Reference proteome</keyword>
<evidence type="ECO:0000256" key="9">
    <source>
        <dbReference type="ARBA" id="ARBA00023064"/>
    </source>
</evidence>
<feature type="region of interest" description="Disordered" evidence="11">
    <location>
        <begin position="663"/>
        <end position="691"/>
    </location>
</feature>
<keyword evidence="5" id="KW-0547">Nucleotide-binding</keyword>
<dbReference type="Proteomes" id="UP000634579">
    <property type="component" value="Unassembled WGS sequence"/>
</dbReference>
<dbReference type="SUPFAM" id="SSF52540">
    <property type="entry name" value="P-loop containing nucleoside triphosphate hydrolases"/>
    <property type="match status" value="1"/>
</dbReference>
<dbReference type="Gene3D" id="3.40.50.300">
    <property type="entry name" value="P-loop containing nucleotide triphosphate hydrolases"/>
    <property type="match status" value="1"/>
</dbReference>
<feature type="domain" description="GFO/IDH/MocA-like oxidoreductase" evidence="13">
    <location>
        <begin position="432"/>
        <end position="552"/>
    </location>
</feature>
<dbReference type="CDD" id="cd02021">
    <property type="entry name" value="GntK"/>
    <property type="match status" value="1"/>
</dbReference>
<dbReference type="InterPro" id="IPR052515">
    <property type="entry name" value="Gfo/Idh/MocA_Oxidoreductase"/>
</dbReference>
<feature type="domain" description="Gfo/Idh/MocA-like oxidoreductase N-terminal" evidence="12">
    <location>
        <begin position="292"/>
        <end position="410"/>
    </location>
</feature>
<evidence type="ECO:0000259" key="13">
    <source>
        <dbReference type="Pfam" id="PF22725"/>
    </source>
</evidence>
<dbReference type="GO" id="GO:0019521">
    <property type="term" value="P:D-gluconate metabolic process"/>
    <property type="evidence" value="ECO:0007669"/>
    <property type="project" value="UniProtKB-KW"/>
</dbReference>
<gene>
    <name evidence="14" type="ORF">ITJ42_13935</name>
</gene>
<name>A0A8I0S8Y9_9MICO</name>
<evidence type="ECO:0000256" key="1">
    <source>
        <dbReference type="ARBA" id="ARBA00004761"/>
    </source>
</evidence>
<organism evidence="14 15">
    <name type="scientific">Clavibacter phaseoli</name>
    <dbReference type="NCBI Taxonomy" id="1734031"/>
    <lineage>
        <taxon>Bacteria</taxon>
        <taxon>Bacillati</taxon>
        <taxon>Actinomycetota</taxon>
        <taxon>Actinomycetes</taxon>
        <taxon>Micrococcales</taxon>
        <taxon>Microbacteriaceae</taxon>
        <taxon>Clavibacter</taxon>
    </lineage>
</organism>
<evidence type="ECO:0000256" key="8">
    <source>
        <dbReference type="ARBA" id="ARBA00023027"/>
    </source>
</evidence>
<dbReference type="PANTHER" id="PTHR43249:SF1">
    <property type="entry name" value="D-GLUCOSIDE 3-DEHYDROGENASE"/>
    <property type="match status" value="1"/>
</dbReference>
<dbReference type="Pfam" id="PF01408">
    <property type="entry name" value="GFO_IDH_MocA"/>
    <property type="match status" value="1"/>
</dbReference>
<dbReference type="Gene3D" id="3.30.360.10">
    <property type="entry name" value="Dihydrodipicolinate Reductase, domain 2"/>
    <property type="match status" value="1"/>
</dbReference>
<dbReference type="PANTHER" id="PTHR43249">
    <property type="entry name" value="UDP-N-ACETYL-2-AMINO-2-DEOXY-D-GLUCURONATE OXIDASE"/>
    <property type="match status" value="1"/>
</dbReference>
<comment type="caution">
    <text evidence="14">The sequence shown here is derived from an EMBL/GenBank/DDBJ whole genome shotgun (WGS) entry which is preliminary data.</text>
</comment>
<dbReference type="Gene3D" id="3.40.50.720">
    <property type="entry name" value="NAD(P)-binding Rossmann-like Domain"/>
    <property type="match status" value="1"/>
</dbReference>
<dbReference type="InterPro" id="IPR036291">
    <property type="entry name" value="NAD(P)-bd_dom_sf"/>
</dbReference>
<evidence type="ECO:0000256" key="5">
    <source>
        <dbReference type="ARBA" id="ARBA00022741"/>
    </source>
</evidence>
<proteinExistence type="inferred from homology"/>
<dbReference type="SUPFAM" id="SSF55347">
    <property type="entry name" value="Glyceraldehyde-3-phosphate dehydrogenase-like, C-terminal domain"/>
    <property type="match status" value="1"/>
</dbReference>
<feature type="region of interest" description="Disordered" evidence="11">
    <location>
        <begin position="190"/>
        <end position="273"/>
    </location>
</feature>
<feature type="compositionally biased region" description="Low complexity" evidence="11">
    <location>
        <begin position="253"/>
        <end position="273"/>
    </location>
</feature>
<dbReference type="GO" id="GO:0046316">
    <property type="term" value="F:gluconokinase activity"/>
    <property type="evidence" value="ECO:0007669"/>
    <property type="project" value="UniProtKB-EC"/>
</dbReference>
<keyword evidence="6" id="KW-0418">Kinase</keyword>
<evidence type="ECO:0000256" key="7">
    <source>
        <dbReference type="ARBA" id="ARBA00022840"/>
    </source>
</evidence>